<gene>
    <name evidence="2" type="ORF">BHF72_0967</name>
</gene>
<feature type="compositionally biased region" description="Basic and acidic residues" evidence="1">
    <location>
        <begin position="27"/>
        <end position="37"/>
    </location>
</feature>
<evidence type="ECO:0000313" key="2">
    <source>
        <dbReference type="EMBL" id="OEL10019.1"/>
    </source>
</evidence>
<dbReference type="Proteomes" id="UP000095601">
    <property type="component" value="Unassembled WGS sequence"/>
</dbReference>
<accession>A0A1E5UAR0</accession>
<organism evidence="2 3">
    <name type="scientific">Cloacibacterium normanense</name>
    <dbReference type="NCBI Taxonomy" id="237258"/>
    <lineage>
        <taxon>Bacteria</taxon>
        <taxon>Pseudomonadati</taxon>
        <taxon>Bacteroidota</taxon>
        <taxon>Flavobacteriia</taxon>
        <taxon>Flavobacteriales</taxon>
        <taxon>Weeksellaceae</taxon>
    </lineage>
</organism>
<protein>
    <submittedName>
        <fullName evidence="2">Uncharacterized protein</fullName>
    </submittedName>
</protein>
<dbReference type="AlphaFoldDB" id="A0A1E5UAR0"/>
<reference evidence="2 3" key="1">
    <citation type="submission" date="2016-09" db="EMBL/GenBank/DDBJ databases">
        <authorList>
            <person name="Capua I."/>
            <person name="De Benedictis P."/>
            <person name="Joannis T."/>
            <person name="Lombin L.H."/>
            <person name="Cattoli G."/>
        </authorList>
    </citation>
    <scope>NUCLEOTIDE SEQUENCE [LARGE SCALE GENOMIC DNA]</scope>
    <source>
        <strain evidence="2 3">NRS-1</strain>
    </source>
</reference>
<feature type="compositionally biased region" description="Polar residues" evidence="1">
    <location>
        <begin position="13"/>
        <end position="25"/>
    </location>
</feature>
<proteinExistence type="predicted"/>
<comment type="caution">
    <text evidence="2">The sequence shown here is derived from an EMBL/GenBank/DDBJ whole genome shotgun (WGS) entry which is preliminary data.</text>
</comment>
<sequence>MEGIDPAKPWQPANRNESKVPNSTPKFGKDKSEISLK</sequence>
<evidence type="ECO:0000313" key="3">
    <source>
        <dbReference type="Proteomes" id="UP000095601"/>
    </source>
</evidence>
<name>A0A1E5UAR0_9FLAO</name>
<dbReference type="EMBL" id="MKGI01000080">
    <property type="protein sequence ID" value="OEL10019.1"/>
    <property type="molecule type" value="Genomic_DNA"/>
</dbReference>
<keyword evidence="3" id="KW-1185">Reference proteome</keyword>
<feature type="region of interest" description="Disordered" evidence="1">
    <location>
        <begin position="1"/>
        <end position="37"/>
    </location>
</feature>
<evidence type="ECO:0000256" key="1">
    <source>
        <dbReference type="SAM" id="MobiDB-lite"/>
    </source>
</evidence>